<accession>A0ABQ1I8K6</accession>
<keyword evidence="3" id="KW-0520">NAD</keyword>
<dbReference type="InterPro" id="IPR036291">
    <property type="entry name" value="NAD(P)-bd_dom_sf"/>
</dbReference>
<dbReference type="PANTHER" id="PTHR43078:SF6">
    <property type="entry name" value="UDP-GLUCURONIC ACID DECARBOXYLASE 1"/>
    <property type="match status" value="1"/>
</dbReference>
<evidence type="ECO:0000256" key="1">
    <source>
        <dbReference type="ARBA" id="ARBA00001911"/>
    </source>
</evidence>
<feature type="compositionally biased region" description="Low complexity" evidence="5">
    <location>
        <begin position="355"/>
        <end position="374"/>
    </location>
</feature>
<dbReference type="EMBL" id="BMDZ01000004">
    <property type="protein sequence ID" value="GGB27513.1"/>
    <property type="molecule type" value="Genomic_DNA"/>
</dbReference>
<evidence type="ECO:0000256" key="3">
    <source>
        <dbReference type="ARBA" id="ARBA00023027"/>
    </source>
</evidence>
<protein>
    <submittedName>
        <fullName evidence="7">NAD-dependent dehydratase</fullName>
    </submittedName>
</protein>
<evidence type="ECO:0000256" key="4">
    <source>
        <dbReference type="ARBA" id="ARBA00023239"/>
    </source>
</evidence>
<dbReference type="CDD" id="cd05230">
    <property type="entry name" value="UGD_SDR_e"/>
    <property type="match status" value="1"/>
</dbReference>
<keyword evidence="8" id="KW-1185">Reference proteome</keyword>
<comment type="caution">
    <text evidence="7">The sequence shown here is derived from an EMBL/GenBank/DDBJ whole genome shotgun (WGS) entry which is preliminary data.</text>
</comment>
<gene>
    <name evidence="7" type="ORF">GCM10011505_05990</name>
</gene>
<dbReference type="Pfam" id="PF01370">
    <property type="entry name" value="Epimerase"/>
    <property type="match status" value="1"/>
</dbReference>
<dbReference type="RefSeq" id="WP_188574761.1">
    <property type="nucleotide sequence ID" value="NZ_BMDZ01000004.1"/>
</dbReference>
<feature type="domain" description="NAD-dependent epimerase/dehydratase" evidence="6">
    <location>
        <begin position="41"/>
        <end position="277"/>
    </location>
</feature>
<dbReference type="InterPro" id="IPR001509">
    <property type="entry name" value="Epimerase_deHydtase"/>
</dbReference>
<comment type="cofactor">
    <cofactor evidence="1">
        <name>NAD(+)</name>
        <dbReference type="ChEBI" id="CHEBI:57540"/>
    </cofactor>
</comment>
<dbReference type="SUPFAM" id="SSF51735">
    <property type="entry name" value="NAD(P)-binding Rossmann-fold domains"/>
    <property type="match status" value="1"/>
</dbReference>
<keyword evidence="4" id="KW-0456">Lyase</keyword>
<organism evidence="7 8">
    <name type="scientific">Tistrella bauzanensis</name>
    <dbReference type="NCBI Taxonomy" id="657419"/>
    <lineage>
        <taxon>Bacteria</taxon>
        <taxon>Pseudomonadati</taxon>
        <taxon>Pseudomonadota</taxon>
        <taxon>Alphaproteobacteria</taxon>
        <taxon>Geminicoccales</taxon>
        <taxon>Geminicoccaceae</taxon>
        <taxon>Tistrella</taxon>
    </lineage>
</organism>
<dbReference type="Proteomes" id="UP000603352">
    <property type="component" value="Unassembled WGS sequence"/>
</dbReference>
<dbReference type="InterPro" id="IPR044516">
    <property type="entry name" value="UXS-like"/>
</dbReference>
<feature type="region of interest" description="Disordered" evidence="5">
    <location>
        <begin position="1"/>
        <end position="24"/>
    </location>
</feature>
<evidence type="ECO:0000313" key="7">
    <source>
        <dbReference type="EMBL" id="GGB27513.1"/>
    </source>
</evidence>
<name>A0ABQ1I8K6_9PROT</name>
<evidence type="ECO:0000256" key="5">
    <source>
        <dbReference type="SAM" id="MobiDB-lite"/>
    </source>
</evidence>
<dbReference type="PANTHER" id="PTHR43078">
    <property type="entry name" value="UDP-GLUCURONIC ACID DECARBOXYLASE-RELATED"/>
    <property type="match status" value="1"/>
</dbReference>
<reference evidence="8" key="1">
    <citation type="journal article" date="2019" name="Int. J. Syst. Evol. Microbiol.">
        <title>The Global Catalogue of Microorganisms (GCM) 10K type strain sequencing project: providing services to taxonomists for standard genome sequencing and annotation.</title>
        <authorList>
            <consortium name="The Broad Institute Genomics Platform"/>
            <consortium name="The Broad Institute Genome Sequencing Center for Infectious Disease"/>
            <person name="Wu L."/>
            <person name="Ma J."/>
        </authorList>
    </citation>
    <scope>NUCLEOTIDE SEQUENCE [LARGE SCALE GENOMIC DNA]</scope>
    <source>
        <strain evidence="8">CGMCC 1.10188</strain>
    </source>
</reference>
<evidence type="ECO:0000256" key="2">
    <source>
        <dbReference type="ARBA" id="ARBA00022793"/>
    </source>
</evidence>
<dbReference type="Gene3D" id="3.40.50.720">
    <property type="entry name" value="NAD(P)-binding Rossmann-like Domain"/>
    <property type="match status" value="1"/>
</dbReference>
<evidence type="ECO:0000259" key="6">
    <source>
        <dbReference type="Pfam" id="PF01370"/>
    </source>
</evidence>
<proteinExistence type="predicted"/>
<evidence type="ECO:0000313" key="8">
    <source>
        <dbReference type="Proteomes" id="UP000603352"/>
    </source>
</evidence>
<sequence length="390" mass="42436">MKRIHLPDQRPQNGPRPVNGSHTANGALRARHRAAARPVAIVAGGAGFLGSHLCTRLIEDGYRVHAVDDFDTGLADNLDHLAGHPDFVLMDHDIRRPLPRISGVTEVYNLACPASPPHYQDQPIRTATTSVVGTLNLLELAHDLGARFLMTSTSEIYGDPEVHPQPESYRGCVNTTGPRACYDEGKRMAESLCYDFVRQYQTDVRVARVFNTYGPRMRLDDGRIVSNFVAQALTGRKLTIYGTGRQTRSFCYVDDLIEGLVRLMRVNPRPEGPVNIGNPEEYSIIDMAHLIGRLTGREISLTHDPLPADDPRRRRPDITLARRLLGWQPTVPLRKGLAATIAWFAGQIDAGGVMPSSASPVAPSSAAASPDRGAAAGGVALGLAAPERRA</sequence>
<keyword evidence="2" id="KW-0210">Decarboxylase</keyword>
<feature type="region of interest" description="Disordered" evidence="5">
    <location>
        <begin position="354"/>
        <end position="374"/>
    </location>
</feature>